<accession>A0A8J6M5N6</accession>
<dbReference type="InterPro" id="IPR000014">
    <property type="entry name" value="PAS"/>
</dbReference>
<dbReference type="NCBIfam" id="TIGR00254">
    <property type="entry name" value="GGDEF"/>
    <property type="match status" value="1"/>
</dbReference>
<comment type="caution">
    <text evidence="2">The sequence shown here is derived from an EMBL/GenBank/DDBJ whole genome shotgun (WGS) entry which is preliminary data.</text>
</comment>
<dbReference type="SUPFAM" id="SSF55073">
    <property type="entry name" value="Nucleotide cyclase"/>
    <property type="match status" value="1"/>
</dbReference>
<evidence type="ECO:0000259" key="1">
    <source>
        <dbReference type="PROSITE" id="PS50887"/>
    </source>
</evidence>
<dbReference type="Gene3D" id="3.30.450.20">
    <property type="entry name" value="PAS domain"/>
    <property type="match status" value="1"/>
</dbReference>
<dbReference type="InterPro" id="IPR043128">
    <property type="entry name" value="Rev_trsase/Diguanyl_cyclase"/>
</dbReference>
<dbReference type="Pfam" id="PF08448">
    <property type="entry name" value="PAS_4"/>
    <property type="match status" value="1"/>
</dbReference>
<dbReference type="InterPro" id="IPR050469">
    <property type="entry name" value="Diguanylate_Cyclase"/>
</dbReference>
<dbReference type="PANTHER" id="PTHR45138">
    <property type="entry name" value="REGULATORY COMPONENTS OF SENSORY TRANSDUCTION SYSTEM"/>
    <property type="match status" value="1"/>
</dbReference>
<dbReference type="PROSITE" id="PS50887">
    <property type="entry name" value="GGDEF"/>
    <property type="match status" value="1"/>
</dbReference>
<proteinExistence type="predicted"/>
<sequence length="287" mass="32307">MNELTSLSHEELLCFIRSAPASIFFKDTQCRYRFVSDLCGLVHGSAAEDLLGRTDLEVQSDPALGREHYEEDLHILASGQGSQRISRVPLPSGPVYLEIKKNPVRLHGAVIGIIGVINDITQQVTQERELKELSFRDKLTGLYNRNYLETRMRHYVRADDFPASLIMADCNYLKRVNDTLGHEYGDLMLQRVARCIQDSIPPSSVAMRVGGDEFLILCPKCPADQAQAVIARIRQRLKQCSDGILPLDVAFGSSTAQDDSLTFDQVFHRADRAMYENKKALHRTQAQ</sequence>
<dbReference type="GO" id="GO:0043709">
    <property type="term" value="P:cell adhesion involved in single-species biofilm formation"/>
    <property type="evidence" value="ECO:0007669"/>
    <property type="project" value="TreeGrafter"/>
</dbReference>
<dbReference type="GO" id="GO:0005886">
    <property type="term" value="C:plasma membrane"/>
    <property type="evidence" value="ECO:0007669"/>
    <property type="project" value="TreeGrafter"/>
</dbReference>
<dbReference type="SUPFAM" id="SSF55785">
    <property type="entry name" value="PYP-like sensor domain (PAS domain)"/>
    <property type="match status" value="1"/>
</dbReference>
<dbReference type="GO" id="GO:1902201">
    <property type="term" value="P:negative regulation of bacterial-type flagellum-dependent cell motility"/>
    <property type="evidence" value="ECO:0007669"/>
    <property type="project" value="TreeGrafter"/>
</dbReference>
<dbReference type="GO" id="GO:0052621">
    <property type="term" value="F:diguanylate cyclase activity"/>
    <property type="evidence" value="ECO:0007669"/>
    <property type="project" value="TreeGrafter"/>
</dbReference>
<dbReference type="Proteomes" id="UP000602260">
    <property type="component" value="Unassembled WGS sequence"/>
</dbReference>
<feature type="domain" description="GGDEF" evidence="1">
    <location>
        <begin position="161"/>
        <end position="287"/>
    </location>
</feature>
<dbReference type="Pfam" id="PF00990">
    <property type="entry name" value="GGDEF"/>
    <property type="match status" value="1"/>
</dbReference>
<dbReference type="InterPro" id="IPR000160">
    <property type="entry name" value="GGDEF_dom"/>
</dbReference>
<keyword evidence="3" id="KW-1185">Reference proteome</keyword>
<dbReference type="InterPro" id="IPR013656">
    <property type="entry name" value="PAS_4"/>
</dbReference>
<evidence type="ECO:0000313" key="2">
    <source>
        <dbReference type="EMBL" id="MBC5717211.1"/>
    </source>
</evidence>
<dbReference type="PANTHER" id="PTHR45138:SF24">
    <property type="entry name" value="DIGUANYLATE CYCLASE DGCC-RELATED"/>
    <property type="match status" value="1"/>
</dbReference>
<evidence type="ECO:0000313" key="3">
    <source>
        <dbReference type="Proteomes" id="UP000602260"/>
    </source>
</evidence>
<dbReference type="AlphaFoldDB" id="A0A8J6M5N6"/>
<dbReference type="SMART" id="SM00267">
    <property type="entry name" value="GGDEF"/>
    <property type="match status" value="1"/>
</dbReference>
<dbReference type="RefSeq" id="WP_186878497.1">
    <property type="nucleotide sequence ID" value="NZ_JACOPN010000004.1"/>
</dbReference>
<reference evidence="2" key="1">
    <citation type="submission" date="2020-08" db="EMBL/GenBank/DDBJ databases">
        <title>Genome public.</title>
        <authorList>
            <person name="Liu C."/>
            <person name="Sun Q."/>
        </authorList>
    </citation>
    <scope>NUCLEOTIDE SEQUENCE</scope>
    <source>
        <strain evidence="2">BX5</strain>
    </source>
</reference>
<protein>
    <submittedName>
        <fullName evidence="2">Diguanylate cyclase</fullName>
    </submittedName>
</protein>
<dbReference type="NCBIfam" id="TIGR00229">
    <property type="entry name" value="sensory_box"/>
    <property type="match status" value="1"/>
</dbReference>
<gene>
    <name evidence="2" type="ORF">H8S55_07750</name>
</gene>
<dbReference type="CDD" id="cd01949">
    <property type="entry name" value="GGDEF"/>
    <property type="match status" value="1"/>
</dbReference>
<dbReference type="InterPro" id="IPR029787">
    <property type="entry name" value="Nucleotide_cyclase"/>
</dbReference>
<dbReference type="Gene3D" id="3.30.70.270">
    <property type="match status" value="1"/>
</dbReference>
<organism evidence="2 3">
    <name type="scientific">Flintibacter faecis</name>
    <dbReference type="NCBI Taxonomy" id="2763047"/>
    <lineage>
        <taxon>Bacteria</taxon>
        <taxon>Bacillati</taxon>
        <taxon>Bacillota</taxon>
        <taxon>Clostridia</taxon>
        <taxon>Eubacteriales</taxon>
        <taxon>Flintibacter</taxon>
    </lineage>
</organism>
<name>A0A8J6M5N6_9FIRM</name>
<dbReference type="EMBL" id="JACOPN010000004">
    <property type="protein sequence ID" value="MBC5717211.1"/>
    <property type="molecule type" value="Genomic_DNA"/>
</dbReference>
<dbReference type="InterPro" id="IPR035965">
    <property type="entry name" value="PAS-like_dom_sf"/>
</dbReference>